<proteinExistence type="predicted"/>
<protein>
    <submittedName>
        <fullName evidence="2">Uncharacterized protein</fullName>
    </submittedName>
</protein>
<dbReference type="EMBL" id="LNJB01000002">
    <property type="protein sequence ID" value="KYC55336.1"/>
    <property type="molecule type" value="Genomic_DNA"/>
</dbReference>
<sequence length="190" mass="21388">MYVQNAVHNLKELEKIQSAQNALQTRLSKLDNSMYVPLNNDEIVFISHNNFFLGVVKTLGRSFLLETDKEEIILGTGNNDILVVSSLFNNNKIKGIMMAYLYSLRELSFPLVILSKGHPASKRLKMVYGCGDKIILDSCIEAGTHPDQHLLCSVDDLSGIIILATTRGIEIIDSLDRKVKIEKMYFDLKL</sequence>
<dbReference type="AlphaFoldDB" id="A0A150JJ22"/>
<gene>
    <name evidence="1" type="ORF">AN188_00322</name>
    <name evidence="2" type="ORF">APG09_00829</name>
</gene>
<dbReference type="EMBL" id="LNJE01000007">
    <property type="protein sequence ID" value="KYC57942.1"/>
    <property type="molecule type" value="Genomic_DNA"/>
</dbReference>
<accession>A0A150JJ22</accession>
<organism evidence="2">
    <name type="scientific">Candidatus Methanofastidiosum methylothiophilum</name>
    <dbReference type="NCBI Taxonomy" id="1705564"/>
    <lineage>
        <taxon>Archaea</taxon>
        <taxon>Methanobacteriati</taxon>
        <taxon>Methanobacteriota</taxon>
        <taxon>Stenosarchaea group</taxon>
        <taxon>Candidatus Methanofastidiosia</taxon>
        <taxon>Candidatus Methanofastidiosales</taxon>
        <taxon>Candidatus Methanofastidiosaceae</taxon>
        <taxon>Candidatus Methanofastidiosum</taxon>
    </lineage>
</organism>
<evidence type="ECO:0000313" key="1">
    <source>
        <dbReference type="EMBL" id="KYC55336.1"/>
    </source>
</evidence>
<name>A0A150JJ22_9EURY</name>
<accession>A0A150JL15</accession>
<comment type="caution">
    <text evidence="2">The sequence shown here is derived from an EMBL/GenBank/DDBJ whole genome shotgun (WGS) entry which is preliminary data.</text>
</comment>
<evidence type="ECO:0000313" key="3">
    <source>
        <dbReference type="Proteomes" id="UP000092420"/>
    </source>
</evidence>
<dbReference type="Proteomes" id="UP000092420">
    <property type="component" value="Unassembled WGS sequence"/>
</dbReference>
<evidence type="ECO:0000313" key="2">
    <source>
        <dbReference type="EMBL" id="KYC57942.1"/>
    </source>
</evidence>
<accession>A0A150JDN5</accession>
<reference evidence="2 3" key="1">
    <citation type="journal article" date="2016" name="ISME J.">
        <title>Chasing the elusive Euryarchaeota class WSA2: genomes reveal a uniquely fastidious methyl-reducing methanogen.</title>
        <authorList>
            <person name="Nobu M.K."/>
            <person name="Narihiro T."/>
            <person name="Kuroda K."/>
            <person name="Mei R."/>
            <person name="Liu W.T."/>
        </authorList>
    </citation>
    <scope>NUCLEOTIDE SEQUENCE [LARGE SCALE GENOMIC DNA]</scope>
    <source>
        <strain evidence="1">ADurb1013_Bin02101</strain>
        <strain evidence="2">ADurb1213_Bin02801</strain>
    </source>
</reference>